<evidence type="ECO:0000256" key="2">
    <source>
        <dbReference type="ARBA" id="ARBA00023002"/>
    </source>
</evidence>
<dbReference type="SUPFAM" id="SSF55347">
    <property type="entry name" value="Glyceraldehyde-3-phosphate dehydrogenase-like, C-terminal domain"/>
    <property type="match status" value="1"/>
</dbReference>
<keyword evidence="2" id="KW-0560">Oxidoreductase</keyword>
<dbReference type="SUPFAM" id="SSF51735">
    <property type="entry name" value="NAD(P)-binding Rossmann-fold domains"/>
    <property type="match status" value="1"/>
</dbReference>
<evidence type="ECO:0000313" key="6">
    <source>
        <dbReference type="EMBL" id="GEB04025.1"/>
    </source>
</evidence>
<dbReference type="InterPro" id="IPR036291">
    <property type="entry name" value="NAD(P)-bd_dom_sf"/>
</dbReference>
<dbReference type="InterPro" id="IPR055170">
    <property type="entry name" value="GFO_IDH_MocA-like_dom"/>
</dbReference>
<dbReference type="PRINTS" id="PR01775">
    <property type="entry name" value="GLFROXRDTASE"/>
</dbReference>
<feature type="domain" description="GFO/IDH/MocA-like oxidoreductase" evidence="5">
    <location>
        <begin position="186"/>
        <end position="307"/>
    </location>
</feature>
<dbReference type="Pfam" id="PF22725">
    <property type="entry name" value="GFO_IDH_MocA_C3"/>
    <property type="match status" value="1"/>
</dbReference>
<comment type="caution">
    <text evidence="6">The sequence shown here is derived from an EMBL/GenBank/DDBJ whole genome shotgun (WGS) entry which is preliminary data.</text>
</comment>
<dbReference type="GO" id="GO:0000166">
    <property type="term" value="F:nucleotide binding"/>
    <property type="evidence" value="ECO:0007669"/>
    <property type="project" value="InterPro"/>
</dbReference>
<reference evidence="6 7" key="1">
    <citation type="submission" date="2019-06" db="EMBL/GenBank/DDBJ databases">
        <title>Whole genome shotgun sequence of Gluconobacter roseus NBRC 3990.</title>
        <authorList>
            <person name="Hosoyama A."/>
            <person name="Uohara A."/>
            <person name="Ohji S."/>
            <person name="Ichikawa N."/>
        </authorList>
    </citation>
    <scope>NUCLEOTIDE SEQUENCE [LARGE SCALE GENOMIC DNA]</scope>
    <source>
        <strain evidence="6 7">NBRC 3990</strain>
    </source>
</reference>
<dbReference type="InterPro" id="IPR008354">
    <property type="entry name" value="Glc-Fru_OxRdtase_bac"/>
</dbReference>
<proteinExistence type="inferred from homology"/>
<evidence type="ECO:0000313" key="7">
    <source>
        <dbReference type="Proteomes" id="UP000320772"/>
    </source>
</evidence>
<dbReference type="GO" id="GO:0016491">
    <property type="term" value="F:oxidoreductase activity"/>
    <property type="evidence" value="ECO:0007669"/>
    <property type="project" value="UniProtKB-KW"/>
</dbReference>
<evidence type="ECO:0000259" key="5">
    <source>
        <dbReference type="Pfam" id="PF22725"/>
    </source>
</evidence>
<evidence type="ECO:0000259" key="4">
    <source>
        <dbReference type="Pfam" id="PF01408"/>
    </source>
</evidence>
<gene>
    <name evidence="6" type="ORF">GRO01_16010</name>
</gene>
<protein>
    <submittedName>
        <fullName evidence="6">Glucose-fructose oxidoreductase</fullName>
    </submittedName>
</protein>
<dbReference type="Proteomes" id="UP000320772">
    <property type="component" value="Unassembled WGS sequence"/>
</dbReference>
<dbReference type="EMBL" id="BJLY01000003">
    <property type="protein sequence ID" value="GEB04025.1"/>
    <property type="molecule type" value="Genomic_DNA"/>
</dbReference>
<feature type="domain" description="Gfo/Idh/MocA-like oxidoreductase N-terminal" evidence="4">
    <location>
        <begin position="54"/>
        <end position="177"/>
    </location>
</feature>
<keyword evidence="7" id="KW-1185">Reference proteome</keyword>
<dbReference type="Gene3D" id="3.30.360.10">
    <property type="entry name" value="Dihydrodipicolinate Reductase, domain 2"/>
    <property type="match status" value="1"/>
</dbReference>
<dbReference type="PANTHER" id="PTHR22604">
    <property type="entry name" value="OXIDOREDUCTASES"/>
    <property type="match status" value="1"/>
</dbReference>
<dbReference type="PANTHER" id="PTHR22604:SF105">
    <property type="entry name" value="TRANS-1,2-DIHYDROBENZENE-1,2-DIOL DEHYDROGENASE"/>
    <property type="match status" value="1"/>
</dbReference>
<feature type="region of interest" description="Disordered" evidence="3">
    <location>
        <begin position="1"/>
        <end position="50"/>
    </location>
</feature>
<evidence type="ECO:0000256" key="1">
    <source>
        <dbReference type="ARBA" id="ARBA00010928"/>
    </source>
</evidence>
<dbReference type="InterPro" id="IPR000683">
    <property type="entry name" value="Gfo/Idh/MocA-like_OxRdtase_N"/>
</dbReference>
<dbReference type="STRING" id="586239.AD943_10925"/>
<comment type="similarity">
    <text evidence="1">Belongs to the Gfo/Idh/MocA family.</text>
</comment>
<organism evidence="6 7">
    <name type="scientific">Gluconobacter roseus NBRC 3990</name>
    <dbReference type="NCBI Taxonomy" id="1307950"/>
    <lineage>
        <taxon>Bacteria</taxon>
        <taxon>Pseudomonadati</taxon>
        <taxon>Pseudomonadota</taxon>
        <taxon>Alphaproteobacteria</taxon>
        <taxon>Acetobacterales</taxon>
        <taxon>Acetobacteraceae</taxon>
        <taxon>Gluconobacter</taxon>
    </lineage>
</organism>
<feature type="compositionally biased region" description="Low complexity" evidence="3">
    <location>
        <begin position="1"/>
        <end position="17"/>
    </location>
</feature>
<sequence>MPRDLPASSHPASPSEADTGRLENGKVVFGSGSGNTEHTDTGSSPVLPPDERVGFAVMGLGRLSVGQILPALVESRTARPVALISGRKEKAQTIAQEYGIPSSSIFTYDEIHRLADRPDIQAVYVATPNAMHVDQVEALAAAGKHILCEKPMSNTVQEAERMIAACKQAGVKLMIAYRCHFEPFNRAVIKLVRSGELGKPKLVEAVNTQVETDASHWRLKAPVAGGGALPDIGLYCLNGTRNLLGEEPVELFARMVSPADDPRFANVDETFSFMMRFPSGVIANCATSYGASIVRKLSIRLEKGAIELENAFAYQGHRLRISRENEGHPAVTEWHIPPANQFTLEIDHFAQCILKDETPLTSGEEGLRDQKLMEALYCSAREDRMIRLPQE</sequence>
<dbReference type="AlphaFoldDB" id="A0A4Y3M5V3"/>
<evidence type="ECO:0000256" key="3">
    <source>
        <dbReference type="SAM" id="MobiDB-lite"/>
    </source>
</evidence>
<accession>A0A4Y3M5V3</accession>
<dbReference type="RefSeq" id="WP_062510712.1">
    <property type="nucleotide sequence ID" value="NZ_BAQZ01000051.1"/>
</dbReference>
<name>A0A4Y3M5V3_9PROT</name>
<dbReference type="InterPro" id="IPR050984">
    <property type="entry name" value="Gfo/Idh/MocA_domain"/>
</dbReference>
<dbReference type="Pfam" id="PF01408">
    <property type="entry name" value="GFO_IDH_MocA"/>
    <property type="match status" value="1"/>
</dbReference>
<dbReference type="Gene3D" id="3.40.50.720">
    <property type="entry name" value="NAD(P)-binding Rossmann-like Domain"/>
    <property type="match status" value="1"/>
</dbReference>